<dbReference type="GO" id="GO:0051156">
    <property type="term" value="P:glucose 6-phosphate metabolic process"/>
    <property type="evidence" value="ECO:0007669"/>
    <property type="project" value="TreeGrafter"/>
</dbReference>
<accession>A0A9K3LV15</accession>
<dbReference type="Pfam" id="PF00342">
    <property type="entry name" value="PGI"/>
    <property type="match status" value="2"/>
</dbReference>
<dbReference type="PROSITE" id="PS51463">
    <property type="entry name" value="P_GLUCOSE_ISOMERASE_3"/>
    <property type="match status" value="1"/>
</dbReference>
<reference evidence="1" key="1">
    <citation type="journal article" date="2021" name="Sci. Rep.">
        <title>Diploid genomic architecture of Nitzschia inconspicua, an elite biomass production diatom.</title>
        <authorList>
            <person name="Oliver A."/>
            <person name="Podell S."/>
            <person name="Pinowska A."/>
            <person name="Traller J.C."/>
            <person name="Smith S.R."/>
            <person name="McClure R."/>
            <person name="Beliaev A."/>
            <person name="Bohutskyi P."/>
            <person name="Hill E.A."/>
            <person name="Rabines A."/>
            <person name="Zheng H."/>
            <person name="Allen L.Z."/>
            <person name="Kuo A."/>
            <person name="Grigoriev I.V."/>
            <person name="Allen A.E."/>
            <person name="Hazlebeck D."/>
            <person name="Allen E.E."/>
        </authorList>
    </citation>
    <scope>NUCLEOTIDE SEQUENCE</scope>
    <source>
        <strain evidence="1">Hildebrandi</strain>
    </source>
</reference>
<dbReference type="GO" id="GO:0005829">
    <property type="term" value="C:cytosol"/>
    <property type="evidence" value="ECO:0007669"/>
    <property type="project" value="TreeGrafter"/>
</dbReference>
<dbReference type="InterPro" id="IPR001672">
    <property type="entry name" value="G6P_Isomerase"/>
</dbReference>
<dbReference type="AlphaFoldDB" id="A0A9K3LV15"/>
<proteinExistence type="inferred from homology"/>
<dbReference type="GO" id="GO:0004347">
    <property type="term" value="F:glucose-6-phosphate isomerase activity"/>
    <property type="evidence" value="ECO:0007669"/>
    <property type="project" value="InterPro"/>
</dbReference>
<gene>
    <name evidence="1" type="ORF">IV203_031796</name>
</gene>
<dbReference type="PANTHER" id="PTHR11469">
    <property type="entry name" value="GLUCOSE-6-PHOSPHATE ISOMERASE"/>
    <property type="match status" value="1"/>
</dbReference>
<dbReference type="GO" id="GO:0048029">
    <property type="term" value="F:monosaccharide binding"/>
    <property type="evidence" value="ECO:0007669"/>
    <property type="project" value="TreeGrafter"/>
</dbReference>
<organism evidence="1 2">
    <name type="scientific">Nitzschia inconspicua</name>
    <dbReference type="NCBI Taxonomy" id="303405"/>
    <lineage>
        <taxon>Eukaryota</taxon>
        <taxon>Sar</taxon>
        <taxon>Stramenopiles</taxon>
        <taxon>Ochrophyta</taxon>
        <taxon>Bacillariophyta</taxon>
        <taxon>Bacillariophyceae</taxon>
        <taxon>Bacillariophycidae</taxon>
        <taxon>Bacillariales</taxon>
        <taxon>Bacillariaceae</taxon>
        <taxon>Nitzschia</taxon>
    </lineage>
</organism>
<dbReference type="GO" id="GO:0006096">
    <property type="term" value="P:glycolytic process"/>
    <property type="evidence" value="ECO:0007669"/>
    <property type="project" value="InterPro"/>
</dbReference>
<name>A0A9K3LV15_9STRA</name>
<comment type="caution">
    <text evidence="1">The sequence shown here is derived from an EMBL/GenBank/DDBJ whole genome shotgun (WGS) entry which is preliminary data.</text>
</comment>
<dbReference type="PANTHER" id="PTHR11469:SF1">
    <property type="entry name" value="GLUCOSE-6-PHOSPHATE ISOMERASE"/>
    <property type="match status" value="1"/>
</dbReference>
<protein>
    <submittedName>
        <fullName evidence="1">Glucose-6-phosphate isomerase</fullName>
    </submittedName>
</protein>
<dbReference type="InterPro" id="IPR035482">
    <property type="entry name" value="SIS_PGI_2"/>
</dbReference>
<dbReference type="Proteomes" id="UP000693970">
    <property type="component" value="Unassembled WGS sequence"/>
</dbReference>
<dbReference type="EMBL" id="JAGRRH010000006">
    <property type="protein sequence ID" value="KAG7369053.1"/>
    <property type="molecule type" value="Genomic_DNA"/>
</dbReference>
<dbReference type="CDD" id="cd05016">
    <property type="entry name" value="SIS_PGI_2"/>
    <property type="match status" value="1"/>
</dbReference>
<dbReference type="GO" id="GO:0006094">
    <property type="term" value="P:gluconeogenesis"/>
    <property type="evidence" value="ECO:0007669"/>
    <property type="project" value="InterPro"/>
</dbReference>
<reference evidence="1" key="2">
    <citation type="submission" date="2021-04" db="EMBL/GenBank/DDBJ databases">
        <authorList>
            <person name="Podell S."/>
        </authorList>
    </citation>
    <scope>NUCLEOTIDE SEQUENCE</scope>
    <source>
        <strain evidence="1">Hildebrandi</strain>
    </source>
</reference>
<dbReference type="OrthoDB" id="5831190at2759"/>
<keyword evidence="1" id="KW-0413">Isomerase</keyword>
<evidence type="ECO:0000313" key="2">
    <source>
        <dbReference type="Proteomes" id="UP000693970"/>
    </source>
</evidence>
<keyword evidence="2" id="KW-1185">Reference proteome</keyword>
<sequence length="642" mass="71155">MSNFYSTDAAMTSSYCVKCTDVPQFDALQDAAAEFLLDEKLHLRYLCNDTARCSGLTASLTSYTQQPQLPLQGNAAGSSLAAPPPTHLVRKIILDYSRQQVTGETMELLFDLADAVNLTDRREAFRTGERINTTENKPVLHHLLRVPPPDAPMRPQPVHRQASINNVNRPVITTNNDTSEISNRANAAVLEQIHATRRQIENFSIQVRSGQYKSSTGDAFKDTIVVTAGMEQLATRFVHRALTAHQAAFQASQGRRLHFLSNKDPVDSFFTTHELNPATTLVVMVLEESTIGSNELLNWKTIRHWLVTNLCKENSTLSEASILELHMVAVTSKDPQACLQLGICKNNVFPIWDWVIGRFSVCSAVGVLPLSLQYGYEVVSEFLDGAHDMDEHFFNAPLRDNIPVLLGLLGVWNSTFLGYTARAILPFSEALDAFPAYVQLVDMESNGKRVAMDGVELFHPAGEMNFGEVAGNPHHPFYQLMHQGRVVPADFIGFMESPRPIELPGEAVSSHDEFMSNFFAQPDALAYGKSLVDLVQEGVPDGLREHMVFPGNRPSSSLLITRLDPFSIGQLLAMYEHRTAVQGFIWGINSFDQFGLEMGKLLAKYIRVQLAASRRTGATVQGFNQSTSSLLEAYLSHGKKGK</sequence>
<dbReference type="HAMAP" id="MF_00473">
    <property type="entry name" value="G6P_isomerase"/>
    <property type="match status" value="1"/>
</dbReference>
<evidence type="ECO:0000313" key="1">
    <source>
        <dbReference type="EMBL" id="KAG7369053.1"/>
    </source>
</evidence>